<dbReference type="NCBIfam" id="NF033540">
    <property type="entry name" value="transpos_IS701"/>
    <property type="match status" value="1"/>
</dbReference>
<evidence type="ECO:0000313" key="3">
    <source>
        <dbReference type="Proteomes" id="UP000543224"/>
    </source>
</evidence>
<name>A0A6V8NYW7_9ACTN</name>
<dbReference type="InterPro" id="IPR025639">
    <property type="entry name" value="DruA"/>
</dbReference>
<dbReference type="Pfam" id="PF14236">
    <property type="entry name" value="DruA"/>
    <property type="match status" value="1"/>
</dbReference>
<dbReference type="InterPro" id="IPR039365">
    <property type="entry name" value="IS701-like"/>
</dbReference>
<dbReference type="Pfam" id="PF13546">
    <property type="entry name" value="DDE_5"/>
    <property type="match status" value="1"/>
</dbReference>
<reference evidence="2 3" key="1">
    <citation type="journal article" date="2020" name="Front. Microbiol.">
        <title>Single-cell genomics of novel Actinobacteria with the Wood-Ljungdahl pathway discovered in a serpentinizing system.</title>
        <authorList>
            <person name="Merino N."/>
            <person name="Kawai M."/>
            <person name="Boyd E.S."/>
            <person name="Colman D.R."/>
            <person name="McGlynn S.E."/>
            <person name="Nealson K.H."/>
            <person name="Kurokawa K."/>
            <person name="Hongoh Y."/>
        </authorList>
    </citation>
    <scope>NUCLEOTIDE SEQUENCE [LARGE SCALE GENOMIC DNA]</scope>
    <source>
        <strain evidence="2 3">S25</strain>
    </source>
</reference>
<dbReference type="InterPro" id="IPR038721">
    <property type="entry name" value="IS701-like_DDE_dom"/>
</dbReference>
<dbReference type="AlphaFoldDB" id="A0A6V8NYW7"/>
<dbReference type="SUPFAM" id="SSF53098">
    <property type="entry name" value="Ribonuclease H-like"/>
    <property type="match status" value="1"/>
</dbReference>
<comment type="caution">
    <text evidence="2">The sequence shown here is derived from an EMBL/GenBank/DDBJ whole genome shotgun (WGS) entry which is preliminary data.</text>
</comment>
<evidence type="ECO:0000313" key="2">
    <source>
        <dbReference type="EMBL" id="GFP25468.1"/>
    </source>
</evidence>
<sequence length="610" mass="70850">MGDLKPVEIRLVKGEAESGLWKQLVSTHHYLGYKRAWGRRLRYLVWVGDGAIGAIGWKSGALKLQSRDYFIGWSVEQRKQYLFHILNNDRFVIAEEVRVKNLASHVLARNVRMVRGDWESRYGVKPYLLETFIDPERFSGSSYRAAGWQPIGSTKGYEKLKKGYRYHGKVKEVYVYVVEEEFRRIIGCERCSYPQEGSLTTQEEERLRMMIQEVGYNPDLIDWAGIEEEVVGRIAEELVEFHRLFGDCFRRKEQRLLGQSYLGGLLSDVPRKNVEAIALAFLGPKAVRCQQNFLSRYLWDEERMLERHQGLLAEAVGEEDGMHTVDSTEIPKKGKESVGVARQYCGNLGKRENCQSGVFVGYTSRKGYGLVDRRLYVPKIWFEEQYAERRRKCGIPSELQFQTKIEIALELLEKQMQRGLLAGRWIGSDSFFGSDAAFRDTIARWGKLYLAEIRSNIQVWPLAGEQQGSGEEALAVSEIARSEWTPWQQVVLAEGSKGPLVAEVSIQRVRESREGQPGQELWLIIRRLEGGKLKYYLSNAPQDMEAEELKRALLMRWPIEQCFEDGKRYLGMDHYENRSWNGWHRHMLYVFLAMLFLLRLRLKFKKKLQL</sequence>
<dbReference type="Proteomes" id="UP000543224">
    <property type="component" value="Unassembled WGS sequence"/>
</dbReference>
<gene>
    <name evidence="2" type="ORF">HKBW3S25_00940</name>
</gene>
<dbReference type="InterPro" id="IPR012337">
    <property type="entry name" value="RNaseH-like_sf"/>
</dbReference>
<protein>
    <recommendedName>
        <fullName evidence="1">Transposase IS701-like DDE domain-containing protein</fullName>
    </recommendedName>
</protein>
<feature type="domain" description="Transposase IS701-like DDE" evidence="1">
    <location>
        <begin position="245"/>
        <end position="466"/>
    </location>
</feature>
<dbReference type="PANTHER" id="PTHR33627:SF1">
    <property type="entry name" value="TRANSPOSASE"/>
    <property type="match status" value="1"/>
</dbReference>
<organism evidence="2 3">
    <name type="scientific">Candidatus Hakubella thermalkaliphila</name>
    <dbReference type="NCBI Taxonomy" id="2754717"/>
    <lineage>
        <taxon>Bacteria</taxon>
        <taxon>Bacillati</taxon>
        <taxon>Actinomycetota</taxon>
        <taxon>Actinomycetota incertae sedis</taxon>
        <taxon>Candidatus Hakubellales</taxon>
        <taxon>Candidatus Hakubellaceae</taxon>
        <taxon>Candidatus Hakubella</taxon>
    </lineage>
</organism>
<dbReference type="EMBL" id="BLRX01000098">
    <property type="protein sequence ID" value="GFP25468.1"/>
    <property type="molecule type" value="Genomic_DNA"/>
</dbReference>
<dbReference type="PANTHER" id="PTHR33627">
    <property type="entry name" value="TRANSPOSASE"/>
    <property type="match status" value="1"/>
</dbReference>
<proteinExistence type="predicted"/>
<accession>A0A6V8NYW7</accession>
<evidence type="ECO:0000259" key="1">
    <source>
        <dbReference type="Pfam" id="PF13546"/>
    </source>
</evidence>